<dbReference type="HOGENOM" id="CLU_2786715_0_0_11"/>
<accession>B6GAC2</accession>
<dbReference type="Proteomes" id="UP000003560">
    <property type="component" value="Unassembled WGS sequence"/>
</dbReference>
<reference evidence="2 3" key="1">
    <citation type="submission" date="2008-10" db="EMBL/GenBank/DDBJ databases">
        <title>Draft genome sequence of Collinsella stercoris (DSM 13279).</title>
        <authorList>
            <person name="Sudarsanam P."/>
            <person name="Ley R."/>
            <person name="Guruge J."/>
            <person name="Turnbaugh P.J."/>
            <person name="Mahowald M."/>
            <person name="Liep D."/>
            <person name="Gordon J."/>
        </authorList>
    </citation>
    <scope>NUCLEOTIDE SEQUENCE [LARGE SCALE GENOMIC DNA]</scope>
    <source>
        <strain evidence="2 3">DSM 13279</strain>
    </source>
</reference>
<protein>
    <submittedName>
        <fullName evidence="2">Uncharacterized protein</fullName>
    </submittedName>
</protein>
<keyword evidence="1" id="KW-0812">Transmembrane</keyword>
<name>B6GAC2_9ACTN</name>
<feature type="transmembrane region" description="Helical" evidence="1">
    <location>
        <begin position="21"/>
        <end position="42"/>
    </location>
</feature>
<evidence type="ECO:0000313" key="3">
    <source>
        <dbReference type="Proteomes" id="UP000003560"/>
    </source>
</evidence>
<evidence type="ECO:0000313" key="2">
    <source>
        <dbReference type="EMBL" id="EEA90737.1"/>
    </source>
</evidence>
<dbReference type="EMBL" id="ABXJ01000059">
    <property type="protein sequence ID" value="EEA90737.1"/>
    <property type="molecule type" value="Genomic_DNA"/>
</dbReference>
<gene>
    <name evidence="2" type="ORF">COLSTE_01019</name>
</gene>
<feature type="transmembrane region" description="Helical" evidence="1">
    <location>
        <begin position="48"/>
        <end position="67"/>
    </location>
</feature>
<comment type="caution">
    <text evidence="2">The sequence shown here is derived from an EMBL/GenBank/DDBJ whole genome shotgun (WGS) entry which is preliminary data.</text>
</comment>
<dbReference type="STRING" id="445975.COLSTE_01019"/>
<keyword evidence="1" id="KW-0472">Membrane</keyword>
<keyword evidence="3" id="KW-1185">Reference proteome</keyword>
<reference evidence="2 3" key="2">
    <citation type="submission" date="2008-10" db="EMBL/GenBank/DDBJ databases">
        <authorList>
            <person name="Fulton L."/>
            <person name="Clifton S."/>
            <person name="Fulton B."/>
            <person name="Xu J."/>
            <person name="Minx P."/>
            <person name="Pepin K.H."/>
            <person name="Johnson M."/>
            <person name="Thiruvilangam P."/>
            <person name="Bhonagiri V."/>
            <person name="Nash W.E."/>
            <person name="Mardis E.R."/>
            <person name="Wilson R.K."/>
        </authorList>
    </citation>
    <scope>NUCLEOTIDE SEQUENCE [LARGE SCALE GENOMIC DNA]</scope>
    <source>
        <strain evidence="2 3">DSM 13279</strain>
    </source>
</reference>
<sequence>MEPPPNSDRFAFILHIFQIKWSNLHVFIIFISGVFSVMNQAASVDGSFLQVFVMRGVFFLTILIILIT</sequence>
<dbReference type="AlphaFoldDB" id="B6GAC2"/>
<proteinExistence type="predicted"/>
<evidence type="ECO:0000256" key="1">
    <source>
        <dbReference type="SAM" id="Phobius"/>
    </source>
</evidence>
<keyword evidence="1" id="KW-1133">Transmembrane helix</keyword>
<organism evidence="2 3">
    <name type="scientific">Collinsella stercoris DSM 13279</name>
    <dbReference type="NCBI Taxonomy" id="445975"/>
    <lineage>
        <taxon>Bacteria</taxon>
        <taxon>Bacillati</taxon>
        <taxon>Actinomycetota</taxon>
        <taxon>Coriobacteriia</taxon>
        <taxon>Coriobacteriales</taxon>
        <taxon>Coriobacteriaceae</taxon>
        <taxon>Collinsella</taxon>
    </lineage>
</organism>